<evidence type="ECO:0000256" key="2">
    <source>
        <dbReference type="ARBA" id="ARBA00022475"/>
    </source>
</evidence>
<evidence type="ECO:0000259" key="7">
    <source>
        <dbReference type="Pfam" id="PF09335"/>
    </source>
</evidence>
<feature type="transmembrane region" description="Helical" evidence="6">
    <location>
        <begin position="147"/>
        <end position="169"/>
    </location>
</feature>
<keyword evidence="4 6" id="KW-1133">Transmembrane helix</keyword>
<accession>A0ABP8N2Z7</accession>
<evidence type="ECO:0000256" key="1">
    <source>
        <dbReference type="ARBA" id="ARBA00004651"/>
    </source>
</evidence>
<proteinExistence type="inferred from homology"/>
<feature type="transmembrane region" description="Helical" evidence="6">
    <location>
        <begin position="21"/>
        <end position="42"/>
    </location>
</feature>
<keyword evidence="3 6" id="KW-0812">Transmembrane</keyword>
<dbReference type="InterPro" id="IPR032816">
    <property type="entry name" value="VTT_dom"/>
</dbReference>
<feature type="transmembrane region" description="Helical" evidence="6">
    <location>
        <begin position="62"/>
        <end position="93"/>
    </location>
</feature>
<feature type="transmembrane region" description="Helical" evidence="6">
    <location>
        <begin position="176"/>
        <end position="195"/>
    </location>
</feature>
<evidence type="ECO:0000313" key="8">
    <source>
        <dbReference type="EMBL" id="GAA4458666.1"/>
    </source>
</evidence>
<evidence type="ECO:0000256" key="4">
    <source>
        <dbReference type="ARBA" id="ARBA00022989"/>
    </source>
</evidence>
<keyword evidence="2 6" id="KW-1003">Cell membrane</keyword>
<sequence>MAAEIHQTENPAKPDMAKKAGLFLLVVAVAIIGYIQFGHLLNLESLAQQEAQLRTFQADHPVLVYGVAFGVYVLATGLSIPGAAVLTLVYGWYFGLVRGLVLVSFASTAGATMAFLLSRFLFRDAIQNRFGERLKSFNESLEQEGPFFLFTLRLIPAVPFFVINAVMGLTPIRTRTFWWVSQLGMLAGTAVYVYAGSSVPDLQTLADKGIAAVFTSSQLWQIGSAFVLLGVFPLGVRFTMKFIQRKRVQPA</sequence>
<organism evidence="8 9">
    <name type="scientific">Novipirellula rosea</name>
    <dbReference type="NCBI Taxonomy" id="1031540"/>
    <lineage>
        <taxon>Bacteria</taxon>
        <taxon>Pseudomonadati</taxon>
        <taxon>Planctomycetota</taxon>
        <taxon>Planctomycetia</taxon>
        <taxon>Pirellulales</taxon>
        <taxon>Pirellulaceae</taxon>
        <taxon>Novipirellula</taxon>
    </lineage>
</organism>
<dbReference type="Proteomes" id="UP001500840">
    <property type="component" value="Unassembled WGS sequence"/>
</dbReference>
<comment type="caution">
    <text evidence="8">The sequence shown here is derived from an EMBL/GenBank/DDBJ whole genome shotgun (WGS) entry which is preliminary data.</text>
</comment>
<comment type="similarity">
    <text evidence="6">Belongs to the TVP38/TMEM64 family.</text>
</comment>
<protein>
    <recommendedName>
        <fullName evidence="6">TVP38/TMEM64 family membrane protein</fullName>
    </recommendedName>
</protein>
<reference evidence="9" key="1">
    <citation type="journal article" date="2019" name="Int. J. Syst. Evol. Microbiol.">
        <title>The Global Catalogue of Microorganisms (GCM) 10K type strain sequencing project: providing services to taxonomists for standard genome sequencing and annotation.</title>
        <authorList>
            <consortium name="The Broad Institute Genomics Platform"/>
            <consortium name="The Broad Institute Genome Sequencing Center for Infectious Disease"/>
            <person name="Wu L."/>
            <person name="Ma J."/>
        </authorList>
    </citation>
    <scope>NUCLEOTIDE SEQUENCE [LARGE SCALE GENOMIC DNA]</scope>
    <source>
        <strain evidence="9">JCM 17759</strain>
    </source>
</reference>
<dbReference type="EMBL" id="BAABGA010000046">
    <property type="protein sequence ID" value="GAA4458666.1"/>
    <property type="molecule type" value="Genomic_DNA"/>
</dbReference>
<evidence type="ECO:0000313" key="9">
    <source>
        <dbReference type="Proteomes" id="UP001500840"/>
    </source>
</evidence>
<evidence type="ECO:0000256" key="3">
    <source>
        <dbReference type="ARBA" id="ARBA00022692"/>
    </source>
</evidence>
<dbReference type="PANTHER" id="PTHR12677">
    <property type="entry name" value="GOLGI APPARATUS MEMBRANE PROTEIN TVP38-RELATED"/>
    <property type="match status" value="1"/>
</dbReference>
<keyword evidence="9" id="KW-1185">Reference proteome</keyword>
<evidence type="ECO:0000256" key="6">
    <source>
        <dbReference type="RuleBase" id="RU366058"/>
    </source>
</evidence>
<dbReference type="Pfam" id="PF09335">
    <property type="entry name" value="VTT_dom"/>
    <property type="match status" value="1"/>
</dbReference>
<feature type="domain" description="VTT" evidence="7">
    <location>
        <begin position="84"/>
        <end position="197"/>
    </location>
</feature>
<dbReference type="InterPro" id="IPR015414">
    <property type="entry name" value="TMEM64"/>
</dbReference>
<dbReference type="RefSeq" id="WP_345324412.1">
    <property type="nucleotide sequence ID" value="NZ_BAABGA010000046.1"/>
</dbReference>
<dbReference type="PANTHER" id="PTHR12677:SF59">
    <property type="entry name" value="GOLGI APPARATUS MEMBRANE PROTEIN TVP38-RELATED"/>
    <property type="match status" value="1"/>
</dbReference>
<evidence type="ECO:0000256" key="5">
    <source>
        <dbReference type="ARBA" id="ARBA00023136"/>
    </source>
</evidence>
<keyword evidence="5 6" id="KW-0472">Membrane</keyword>
<name>A0ABP8N2Z7_9BACT</name>
<gene>
    <name evidence="8" type="ORF">GCM10023156_37170</name>
</gene>
<feature type="transmembrane region" description="Helical" evidence="6">
    <location>
        <begin position="219"/>
        <end position="240"/>
    </location>
</feature>
<comment type="subcellular location">
    <subcellularLocation>
        <location evidence="1 6">Cell membrane</location>
        <topology evidence="1 6">Multi-pass membrane protein</topology>
    </subcellularLocation>
</comment>
<feature type="transmembrane region" description="Helical" evidence="6">
    <location>
        <begin position="100"/>
        <end position="122"/>
    </location>
</feature>